<dbReference type="GO" id="GO:0005524">
    <property type="term" value="F:ATP binding"/>
    <property type="evidence" value="ECO:0007669"/>
    <property type="project" value="UniProtKB-UniRule"/>
</dbReference>
<dbReference type="FunFam" id="3.30.200.20:FF:000040">
    <property type="entry name" value="Dual specificity mitogen-activated protein kinase kinase"/>
    <property type="match status" value="1"/>
</dbReference>
<evidence type="ECO:0000256" key="4">
    <source>
        <dbReference type="ARBA" id="ARBA00022777"/>
    </source>
</evidence>
<sequence>MAEQPKSLDVRRFNLKLDFPPLPDVKTSPQLAYLRTHSAGKLRFSLGEEYEFTCNDLIDKGEIGRGNFGTVSRMLHAKSGTVLAVKRIRSNTVNSTEQKRLLMELEAIMSSQCENIVRFYGAIFTEGDCWICMELMDISLENLYKIVYEKGSCLPENMIGYIAVSVSFIQTELVWKTVNALSYLKEDLRIIHRDVKPSNILLDRKGHIKLCDFGIAGHLIDSIAKTQDAGCRPYMAPERLQSNEPYDVRSDVWSLGITLFEVSTGRFPFSAWDSPFQQLQEVVNGEPPIMPPGIYSALIKGKDERPKYNVLMTMDFYKTYNAQDANGAAQAQAVVGIFVSKVLGDSNISGNNTYKTLRSDWKAINDDNQRREPSSKKMPPSLAQYFGQRPFSPTVPALPGGPRSPGFPSLPGSPSAPGFPFGPCGPTGPSLPGFPAFPGGPGAPGLSASLGASIPCSPGCPGGPTGPRSPSSPCAPCSPTGPSGPGSPAGPGGPISPIGPSSPAGHGLHGGAVIGSRGWGGGRPGFPGRPAAPGRPCLPGFPCGPSGPGGPEIPLTNMTKHTTKKR</sequence>
<dbReference type="InterPro" id="IPR000719">
    <property type="entry name" value="Prot_kinase_dom"/>
</dbReference>
<feature type="binding site" evidence="8">
    <location>
        <position position="86"/>
    </location>
    <ligand>
        <name>ATP</name>
        <dbReference type="ChEBI" id="CHEBI:30616"/>
    </ligand>
</feature>
<evidence type="ECO:0000256" key="5">
    <source>
        <dbReference type="ARBA" id="ARBA00022840"/>
    </source>
</evidence>
<feature type="compositionally biased region" description="Gly residues" evidence="9">
    <location>
        <begin position="507"/>
        <end position="525"/>
    </location>
</feature>
<evidence type="ECO:0000256" key="3">
    <source>
        <dbReference type="ARBA" id="ARBA00022741"/>
    </source>
</evidence>
<feature type="compositionally biased region" description="Low complexity" evidence="9">
    <location>
        <begin position="466"/>
        <end position="481"/>
    </location>
</feature>
<protein>
    <recommendedName>
        <fullName evidence="7">mitogen-activated protein kinase kinase</fullName>
        <ecNumber evidence="7">2.7.12.2</ecNumber>
    </recommendedName>
</protein>
<dbReference type="WBParaSite" id="maker-PairedContig_1878-snap-gene-1.21-mRNA-1">
    <property type="protein sequence ID" value="maker-PairedContig_1878-snap-gene-1.21-mRNA-1"/>
    <property type="gene ID" value="maker-PairedContig_1878-snap-gene-1.21"/>
</dbReference>
<dbReference type="EC" id="2.7.12.2" evidence="7"/>
<feature type="compositionally biased region" description="Low complexity" evidence="9">
    <location>
        <begin position="526"/>
        <end position="544"/>
    </location>
</feature>
<dbReference type="GO" id="GO:0004674">
    <property type="term" value="F:protein serine/threonine kinase activity"/>
    <property type="evidence" value="ECO:0007669"/>
    <property type="project" value="UniProtKB-KW"/>
</dbReference>
<name>A0A1I8EFM1_WUCBA</name>
<evidence type="ECO:0000256" key="2">
    <source>
        <dbReference type="ARBA" id="ARBA00022679"/>
    </source>
</evidence>
<dbReference type="AlphaFoldDB" id="A0A1I8EFM1"/>
<dbReference type="SMART" id="SM00220">
    <property type="entry name" value="S_TKc"/>
    <property type="match status" value="1"/>
</dbReference>
<evidence type="ECO:0000313" key="11">
    <source>
        <dbReference type="WBParaSite" id="maker-PairedContig_1878-snap-gene-1.21-mRNA-1"/>
    </source>
</evidence>
<comment type="similarity">
    <text evidence="6">Belongs to the protein kinase superfamily. STE Ser/Thr protein kinase family. MAP kinase kinase subfamily.</text>
</comment>
<keyword evidence="2" id="KW-0808">Transferase</keyword>
<dbReference type="InterPro" id="IPR011009">
    <property type="entry name" value="Kinase-like_dom_sf"/>
</dbReference>
<dbReference type="Gene3D" id="3.30.200.20">
    <property type="entry name" value="Phosphorylase Kinase, domain 1"/>
    <property type="match status" value="1"/>
</dbReference>
<dbReference type="STRING" id="6293.A0A1I8EFM1"/>
<feature type="compositionally biased region" description="Basic and acidic residues" evidence="9">
    <location>
        <begin position="364"/>
        <end position="375"/>
    </location>
</feature>
<evidence type="ECO:0000256" key="7">
    <source>
        <dbReference type="ARBA" id="ARBA00038999"/>
    </source>
</evidence>
<evidence type="ECO:0000259" key="10">
    <source>
        <dbReference type="PROSITE" id="PS50011"/>
    </source>
</evidence>
<dbReference type="PROSITE" id="PS00108">
    <property type="entry name" value="PROTEIN_KINASE_ST"/>
    <property type="match status" value="1"/>
</dbReference>
<evidence type="ECO:0000256" key="9">
    <source>
        <dbReference type="SAM" id="MobiDB-lite"/>
    </source>
</evidence>
<feature type="domain" description="Protein kinase" evidence="10">
    <location>
        <begin position="57"/>
        <end position="317"/>
    </location>
</feature>
<keyword evidence="1" id="KW-0723">Serine/threonine-protein kinase</keyword>
<dbReference type="InterPro" id="IPR017441">
    <property type="entry name" value="Protein_kinase_ATP_BS"/>
</dbReference>
<dbReference type="InterPro" id="IPR008271">
    <property type="entry name" value="Ser/Thr_kinase_AS"/>
</dbReference>
<feature type="compositionally biased region" description="Low complexity" evidence="9">
    <location>
        <begin position="495"/>
        <end position="505"/>
    </location>
</feature>
<proteinExistence type="inferred from homology"/>
<dbReference type="Pfam" id="PF00069">
    <property type="entry name" value="Pkinase"/>
    <property type="match status" value="1"/>
</dbReference>
<evidence type="ECO:0000256" key="1">
    <source>
        <dbReference type="ARBA" id="ARBA00022527"/>
    </source>
</evidence>
<dbReference type="PANTHER" id="PTHR48013">
    <property type="entry name" value="DUAL SPECIFICITY MITOGEN-ACTIVATED PROTEIN KINASE KINASE 5-RELATED"/>
    <property type="match status" value="1"/>
</dbReference>
<keyword evidence="3 8" id="KW-0547">Nucleotide-binding</keyword>
<dbReference type="PANTHER" id="PTHR48013:SF15">
    <property type="entry name" value="DUAL SPECIFICITY MITOGEN-ACTIVATED PROTEIN KINASE KINASE 4"/>
    <property type="match status" value="1"/>
</dbReference>
<evidence type="ECO:0000256" key="8">
    <source>
        <dbReference type="PROSITE-ProRule" id="PRU10141"/>
    </source>
</evidence>
<evidence type="ECO:0000256" key="6">
    <source>
        <dbReference type="ARBA" id="ARBA00038035"/>
    </source>
</evidence>
<keyword evidence="5 8" id="KW-0067">ATP-binding</keyword>
<feature type="region of interest" description="Disordered" evidence="9">
    <location>
        <begin position="364"/>
        <end position="438"/>
    </location>
</feature>
<feature type="region of interest" description="Disordered" evidence="9">
    <location>
        <begin position="461"/>
        <end position="566"/>
    </location>
</feature>
<dbReference type="PROSITE" id="PS00107">
    <property type="entry name" value="PROTEIN_KINASE_ATP"/>
    <property type="match status" value="1"/>
</dbReference>
<dbReference type="SUPFAM" id="SSF56112">
    <property type="entry name" value="Protein kinase-like (PK-like)"/>
    <property type="match status" value="1"/>
</dbReference>
<dbReference type="Gene3D" id="1.10.510.10">
    <property type="entry name" value="Transferase(Phosphotransferase) domain 1"/>
    <property type="match status" value="1"/>
</dbReference>
<keyword evidence="4" id="KW-0418">Kinase</keyword>
<organism evidence="11">
    <name type="scientific">Wuchereria bancrofti</name>
    <dbReference type="NCBI Taxonomy" id="6293"/>
    <lineage>
        <taxon>Eukaryota</taxon>
        <taxon>Metazoa</taxon>
        <taxon>Ecdysozoa</taxon>
        <taxon>Nematoda</taxon>
        <taxon>Chromadorea</taxon>
        <taxon>Rhabditida</taxon>
        <taxon>Spirurina</taxon>
        <taxon>Spiruromorpha</taxon>
        <taxon>Filarioidea</taxon>
        <taxon>Onchocercidae</taxon>
        <taxon>Wuchereria</taxon>
    </lineage>
</organism>
<feature type="compositionally biased region" description="Gly residues" evidence="9">
    <location>
        <begin position="483"/>
        <end position="493"/>
    </location>
</feature>
<feature type="compositionally biased region" description="Low complexity" evidence="9">
    <location>
        <begin position="400"/>
        <end position="437"/>
    </location>
</feature>
<dbReference type="GO" id="GO:0008545">
    <property type="term" value="F:JUN kinase kinase activity"/>
    <property type="evidence" value="ECO:0007669"/>
    <property type="project" value="TreeGrafter"/>
</dbReference>
<accession>A0A1I8EFM1</accession>
<dbReference type="PROSITE" id="PS50011">
    <property type="entry name" value="PROTEIN_KINASE_DOM"/>
    <property type="match status" value="1"/>
</dbReference>
<reference evidence="11" key="1">
    <citation type="submission" date="2016-11" db="UniProtKB">
        <authorList>
            <consortium name="WormBaseParasite"/>
        </authorList>
    </citation>
    <scope>IDENTIFICATION</scope>
    <source>
        <strain evidence="11">pt0022</strain>
    </source>
</reference>